<protein>
    <submittedName>
        <fullName evidence="4">Glycosyl transferase family 1</fullName>
    </submittedName>
</protein>
<evidence type="ECO:0000313" key="5">
    <source>
        <dbReference type="Proteomes" id="UP000297938"/>
    </source>
</evidence>
<evidence type="ECO:0000256" key="1">
    <source>
        <dbReference type="ARBA" id="ARBA00022676"/>
    </source>
</evidence>
<dbReference type="InterPro" id="IPR001296">
    <property type="entry name" value="Glyco_trans_1"/>
</dbReference>
<gene>
    <name evidence="4" type="ORF">CKN69_01955</name>
</gene>
<dbReference type="Proteomes" id="UP000297938">
    <property type="component" value="Unassembled WGS sequence"/>
</dbReference>
<evidence type="ECO:0000259" key="3">
    <source>
        <dbReference type="Pfam" id="PF00534"/>
    </source>
</evidence>
<accession>A0A2R7ZYX0</accession>
<dbReference type="RefSeq" id="WP_109841470.1">
    <property type="nucleotide sequence ID" value="NZ_JAMXLU010000005.1"/>
</dbReference>
<dbReference type="PANTHER" id="PTHR12526:SF629">
    <property type="entry name" value="TEICHURONIC ACID BIOSYNTHESIS GLYCOSYLTRANSFERASE TUAH-RELATED"/>
    <property type="match status" value="1"/>
</dbReference>
<keyword evidence="2 4" id="KW-0808">Transferase</keyword>
<keyword evidence="1" id="KW-0328">Glycosyltransferase</keyword>
<evidence type="ECO:0000256" key="2">
    <source>
        <dbReference type="ARBA" id="ARBA00022679"/>
    </source>
</evidence>
<feature type="domain" description="Glycosyl transferase family 1" evidence="3">
    <location>
        <begin position="239"/>
        <end position="394"/>
    </location>
</feature>
<sequence length="418" mass="48792">MSNCLILLTNYYPYYKGEEYIESEIEYLSSCYDKVIIISTMVSLKMEQTREVPPNVEIIKSNINHSKMGKLSMFFKNYINIRKDKEKVKNIKKETETIFERLYSYYFEARALSIYKNIESNLASFEIDKFNVVTIYSYWFYITARVAIELKNKLFNQLQPYTISRAHRYDLYENESPLKFLPQRLFLLNELDNIYPCSQDGVDYLKNSYPMHTKKISVERLGTIDPFIQMIESKDVLSIVTCSAVRKVKRLDLLIEALKILEFQDIPFKWTHIGNGPELDELKKSAQKNLTCSNYSFVGFLKNNEVLNWYKNNPVTIFMNLSLSEGVPVSIMEAMSIGIPIVATDVGGTKEIVENNVNGLLLQKNCTPLEIANSIRQFYTMDLKKYNKFKINSKLIWENKSNADKLYLNFSKKILENS</sequence>
<dbReference type="Pfam" id="PF00534">
    <property type="entry name" value="Glycos_transf_1"/>
    <property type="match status" value="1"/>
</dbReference>
<dbReference type="AlphaFoldDB" id="A0A2R7ZYX0"/>
<dbReference type="GO" id="GO:0016757">
    <property type="term" value="F:glycosyltransferase activity"/>
    <property type="evidence" value="ECO:0007669"/>
    <property type="project" value="UniProtKB-KW"/>
</dbReference>
<dbReference type="EMBL" id="NRPP01000004">
    <property type="protein sequence ID" value="TFJ29157.1"/>
    <property type="molecule type" value="Genomic_DNA"/>
</dbReference>
<organism evidence="4 5">
    <name type="scientific">Carnobacterium divergens</name>
    <name type="common">Lactobacillus divergens</name>
    <dbReference type="NCBI Taxonomy" id="2748"/>
    <lineage>
        <taxon>Bacteria</taxon>
        <taxon>Bacillati</taxon>
        <taxon>Bacillota</taxon>
        <taxon>Bacilli</taxon>
        <taxon>Lactobacillales</taxon>
        <taxon>Carnobacteriaceae</taxon>
        <taxon>Carnobacterium</taxon>
    </lineage>
</organism>
<evidence type="ECO:0000313" key="4">
    <source>
        <dbReference type="EMBL" id="TFJ29157.1"/>
    </source>
</evidence>
<dbReference type="Gene3D" id="3.40.50.2000">
    <property type="entry name" value="Glycogen Phosphorylase B"/>
    <property type="match status" value="2"/>
</dbReference>
<comment type="caution">
    <text evidence="4">The sequence shown here is derived from an EMBL/GenBank/DDBJ whole genome shotgun (WGS) entry which is preliminary data.</text>
</comment>
<reference evidence="4 5" key="1">
    <citation type="journal article" date="2018" name="Int. J. Food Microbiol.">
        <title>Growth of Carnobacterium spp. isolated from chilled vacuum-packaged meat under relevant acidic conditions.</title>
        <authorList>
            <person name="Zhang P."/>
            <person name="Badoni M."/>
            <person name="Ganzle M."/>
            <person name="Yang X."/>
        </authorList>
    </citation>
    <scope>NUCLEOTIDE SEQUENCE [LARGE SCALE GENOMIC DNA]</scope>
    <source>
        <strain evidence="4 5">B2</strain>
    </source>
</reference>
<dbReference type="PANTHER" id="PTHR12526">
    <property type="entry name" value="GLYCOSYLTRANSFERASE"/>
    <property type="match status" value="1"/>
</dbReference>
<name>A0A2R7ZYX0_CARDV</name>
<dbReference type="SUPFAM" id="SSF53756">
    <property type="entry name" value="UDP-Glycosyltransferase/glycogen phosphorylase"/>
    <property type="match status" value="1"/>
</dbReference>
<proteinExistence type="predicted"/>